<evidence type="ECO:0000256" key="3">
    <source>
        <dbReference type="ARBA" id="ARBA00022824"/>
    </source>
</evidence>
<dbReference type="RefSeq" id="WP_353650261.1">
    <property type="nucleotide sequence ID" value="NZ_CP159218.1"/>
</dbReference>
<reference evidence="8" key="1">
    <citation type="submission" date="2024-05" db="EMBL/GenBank/DDBJ databases">
        <authorList>
            <person name="Cai S.Y."/>
            <person name="Jin L.M."/>
            <person name="Li H.R."/>
        </authorList>
    </citation>
    <scope>NUCLEOTIDE SEQUENCE</scope>
    <source>
        <strain evidence="8">A5-74</strain>
    </source>
</reference>
<evidence type="ECO:0000256" key="7">
    <source>
        <dbReference type="SAM" id="Phobius"/>
    </source>
</evidence>
<proteinExistence type="predicted"/>
<protein>
    <submittedName>
        <fullName evidence="8">Uncharacterized protein</fullName>
    </submittedName>
</protein>
<evidence type="ECO:0000256" key="2">
    <source>
        <dbReference type="ARBA" id="ARBA00022692"/>
    </source>
</evidence>
<organism evidence="8">
    <name type="scientific">Nakamurella sp. A5-74</name>
    <dbReference type="NCBI Taxonomy" id="3158264"/>
    <lineage>
        <taxon>Bacteria</taxon>
        <taxon>Bacillati</taxon>
        <taxon>Actinomycetota</taxon>
        <taxon>Actinomycetes</taxon>
        <taxon>Nakamurellales</taxon>
        <taxon>Nakamurellaceae</taxon>
        <taxon>Nakamurella</taxon>
    </lineage>
</organism>
<dbReference type="InterPro" id="IPR010580">
    <property type="entry name" value="ER_stress-assoc"/>
</dbReference>
<name>A0AAU8DSC1_9ACTN</name>
<comment type="subcellular location">
    <subcellularLocation>
        <location evidence="1">Endoplasmic reticulum membrane</location>
        <topology evidence="1">Single-pass membrane protein</topology>
    </subcellularLocation>
</comment>
<feature type="compositionally biased region" description="Polar residues" evidence="6">
    <location>
        <begin position="140"/>
        <end position="150"/>
    </location>
</feature>
<gene>
    <name evidence="8" type="ORF">ABLG96_04790</name>
</gene>
<feature type="compositionally biased region" description="Polar residues" evidence="6">
    <location>
        <begin position="156"/>
        <end position="171"/>
    </location>
</feature>
<dbReference type="EMBL" id="CP159218">
    <property type="protein sequence ID" value="XCG64648.1"/>
    <property type="molecule type" value="Genomic_DNA"/>
</dbReference>
<keyword evidence="2 7" id="KW-0812">Transmembrane</keyword>
<dbReference type="AlphaFoldDB" id="A0AAU8DSC1"/>
<keyword evidence="4 7" id="KW-1133">Transmembrane helix</keyword>
<evidence type="ECO:0000256" key="4">
    <source>
        <dbReference type="ARBA" id="ARBA00022989"/>
    </source>
</evidence>
<evidence type="ECO:0000256" key="5">
    <source>
        <dbReference type="ARBA" id="ARBA00023136"/>
    </source>
</evidence>
<feature type="region of interest" description="Disordered" evidence="6">
    <location>
        <begin position="78"/>
        <end position="201"/>
    </location>
</feature>
<feature type="compositionally biased region" description="Basic and acidic residues" evidence="6">
    <location>
        <begin position="78"/>
        <end position="104"/>
    </location>
</feature>
<evidence type="ECO:0000313" key="8">
    <source>
        <dbReference type="EMBL" id="XCG64648.1"/>
    </source>
</evidence>
<sequence length="238" mass="25460">MADDATIRDALTGSDGTADPIIPVRPDPIFPDPTAAGPMVSTPAVTVPRFDTGFVLPRVAIGEEALLEAERQLEAERELARQATERERQDRNTAEGRQRTERRAIAGGYSIPSVTGGAFVRPPTPVRPTDFSRLPPPTAAQWTRPQTPGSPAQGFTPPQTGPASPWKSTNPQAQRLQQAMQQWSTQAATRRGGSGSTSARKKSGSAVGCLVFIVFVFVIFGQAGEGLINLIKSIFDGR</sequence>
<evidence type="ECO:0000256" key="6">
    <source>
        <dbReference type="SAM" id="MobiDB-lite"/>
    </source>
</evidence>
<accession>A0AAU8DSC1</accession>
<keyword evidence="5 7" id="KW-0472">Membrane</keyword>
<dbReference type="Pfam" id="PF06624">
    <property type="entry name" value="RAMP4"/>
    <property type="match status" value="1"/>
</dbReference>
<feature type="compositionally biased region" description="Low complexity" evidence="6">
    <location>
        <begin position="172"/>
        <end position="182"/>
    </location>
</feature>
<evidence type="ECO:0000256" key="1">
    <source>
        <dbReference type="ARBA" id="ARBA00004389"/>
    </source>
</evidence>
<keyword evidence="3" id="KW-0256">Endoplasmic reticulum</keyword>
<feature type="region of interest" description="Disordered" evidence="6">
    <location>
        <begin position="1"/>
        <end position="24"/>
    </location>
</feature>
<feature type="transmembrane region" description="Helical" evidence="7">
    <location>
        <begin position="204"/>
        <end position="223"/>
    </location>
</feature>